<reference evidence="2" key="1">
    <citation type="submission" date="2013-07" db="EMBL/GenBank/DDBJ databases">
        <title>Sub-species coevolution in mutualistic symbiosis.</title>
        <authorList>
            <person name="Murfin K."/>
            <person name="Klassen J."/>
            <person name="Lee M."/>
            <person name="Forst S."/>
            <person name="Stock P."/>
            <person name="Goodrich-Blair H."/>
        </authorList>
    </citation>
    <scope>NUCLEOTIDE SEQUENCE [LARGE SCALE GENOMIC DNA]</scope>
    <source>
        <strain evidence="2">Puntauvense</strain>
    </source>
</reference>
<dbReference type="HOGENOM" id="CLU_105453_0_0_6"/>
<evidence type="ECO:0000313" key="2">
    <source>
        <dbReference type="EMBL" id="CDG95904.1"/>
    </source>
</evidence>
<dbReference type="PROSITE" id="PS51186">
    <property type="entry name" value="GNAT"/>
    <property type="match status" value="1"/>
</dbReference>
<accession>A0A077NA62</accession>
<name>A0A077NA62_XENBV</name>
<evidence type="ECO:0000259" key="1">
    <source>
        <dbReference type="PROSITE" id="PS51186"/>
    </source>
</evidence>
<sequence>MIFRSKSFSEIWPRSIDIRCSIVIKEASLSEVFHATEKIKKETMNNEWLCPNSSGQLDEEQIKWNSRYNQALGIFKFFYIDIGIRLKLEEIDKRVLFFVAYFRGVPVGVLQLLITDGLPKVVFLATHCGIRGCGALLIEYAVNKSQQLGMGGKLQLSPYEGARATYMAMGFTGAGEHLELYPADRNDKWKWNEATGRYRFC</sequence>
<evidence type="ECO:0000313" key="3">
    <source>
        <dbReference type="Proteomes" id="UP000028511"/>
    </source>
</evidence>
<dbReference type="SUPFAM" id="SSF55729">
    <property type="entry name" value="Acyl-CoA N-acyltransferases (Nat)"/>
    <property type="match status" value="1"/>
</dbReference>
<protein>
    <recommendedName>
        <fullName evidence="1">N-acetyltransferase domain-containing protein</fullName>
    </recommendedName>
</protein>
<dbReference type="InterPro" id="IPR016181">
    <property type="entry name" value="Acyl_CoA_acyltransferase"/>
</dbReference>
<dbReference type="RefSeq" id="WP_038195371.1">
    <property type="nucleotide sequence ID" value="NZ_CAWLWN010000154.1"/>
</dbReference>
<comment type="caution">
    <text evidence="2">The sequence shown here is derived from an EMBL/GenBank/DDBJ whole genome shotgun (WGS) entry which is preliminary data.</text>
</comment>
<dbReference type="InterPro" id="IPR000182">
    <property type="entry name" value="GNAT_dom"/>
</dbReference>
<dbReference type="Gene3D" id="3.40.630.30">
    <property type="match status" value="1"/>
</dbReference>
<dbReference type="GO" id="GO:0016747">
    <property type="term" value="F:acyltransferase activity, transferring groups other than amino-acyl groups"/>
    <property type="evidence" value="ECO:0007669"/>
    <property type="project" value="InterPro"/>
</dbReference>
<dbReference type="EMBL" id="CBSW010000078">
    <property type="protein sequence ID" value="CDG95904.1"/>
    <property type="molecule type" value="Genomic_DNA"/>
</dbReference>
<proteinExistence type="predicted"/>
<gene>
    <name evidence="2" type="ORF">XBP1_1690001</name>
</gene>
<dbReference type="AlphaFoldDB" id="A0A077NA62"/>
<organism evidence="2 3">
    <name type="scientific">Xenorhabdus bovienii str. puntauvense</name>
    <dbReference type="NCBI Taxonomy" id="1398201"/>
    <lineage>
        <taxon>Bacteria</taxon>
        <taxon>Pseudomonadati</taxon>
        <taxon>Pseudomonadota</taxon>
        <taxon>Gammaproteobacteria</taxon>
        <taxon>Enterobacterales</taxon>
        <taxon>Morganellaceae</taxon>
        <taxon>Xenorhabdus</taxon>
    </lineage>
</organism>
<feature type="domain" description="N-acetyltransferase" evidence="1">
    <location>
        <begin position="57"/>
        <end position="195"/>
    </location>
</feature>
<dbReference type="Proteomes" id="UP000028511">
    <property type="component" value="Unassembled WGS sequence"/>
</dbReference>